<dbReference type="AlphaFoldDB" id="A0A2S8FJM7"/>
<sequence>MIVLEEPRFSTLLNRSPSRHLWSFVLPLILLLAAVDICLWKIAFESELQDERSLRYATLMGTFMGQLGLCSAFRLRFESKRWWSYGTMLLLVVFFYAVVFVEMSNHPVMKIWSDEFQQFCVLAAMGAATFTVLCQLPIAIYRGYYYLDKSRQFTIANLVGAVVVIASICSIWAKIQIIFPLTLSVLICGLPTIVACSVLEFERSVFRFTGDMILIMVVPLVVVVAIAQFFSAVPAAIVLGQSITMWIGGIVFLVFPKECFFQHPPKNPTLFSRSFEVSTEGETPFAGAD</sequence>
<accession>A0A2S8FJM7</accession>
<evidence type="ECO:0000313" key="3">
    <source>
        <dbReference type="Proteomes" id="UP000238322"/>
    </source>
</evidence>
<feature type="transmembrane region" description="Helical" evidence="1">
    <location>
        <begin position="213"/>
        <end position="230"/>
    </location>
</feature>
<protein>
    <submittedName>
        <fullName evidence="2">Uncharacterized protein</fullName>
    </submittedName>
</protein>
<feature type="transmembrane region" description="Helical" evidence="1">
    <location>
        <begin position="56"/>
        <end position="75"/>
    </location>
</feature>
<reference evidence="2 3" key="1">
    <citation type="submission" date="2018-02" db="EMBL/GenBank/DDBJ databases">
        <title>Comparative genomes isolates from brazilian mangrove.</title>
        <authorList>
            <person name="Araujo J.E."/>
            <person name="Taketani R.G."/>
            <person name="Silva M.C.P."/>
            <person name="Loureco M.V."/>
            <person name="Andreote F.D."/>
        </authorList>
    </citation>
    <scope>NUCLEOTIDE SEQUENCE [LARGE SCALE GENOMIC DNA]</scope>
    <source>
        <strain evidence="2 3">Hex-1 MGV</strain>
    </source>
</reference>
<dbReference type="EMBL" id="PUHY01000012">
    <property type="protein sequence ID" value="PQO32375.1"/>
    <property type="molecule type" value="Genomic_DNA"/>
</dbReference>
<comment type="caution">
    <text evidence="2">The sequence shown here is derived from an EMBL/GenBank/DDBJ whole genome shotgun (WGS) entry which is preliminary data.</text>
</comment>
<feature type="transmembrane region" description="Helical" evidence="1">
    <location>
        <begin position="179"/>
        <end position="201"/>
    </location>
</feature>
<evidence type="ECO:0000256" key="1">
    <source>
        <dbReference type="SAM" id="Phobius"/>
    </source>
</evidence>
<feature type="transmembrane region" description="Helical" evidence="1">
    <location>
        <begin position="153"/>
        <end position="173"/>
    </location>
</feature>
<feature type="transmembrane region" description="Helical" evidence="1">
    <location>
        <begin position="236"/>
        <end position="255"/>
    </location>
</feature>
<keyword evidence="1" id="KW-0812">Transmembrane</keyword>
<feature type="transmembrane region" description="Helical" evidence="1">
    <location>
        <begin position="121"/>
        <end position="141"/>
    </location>
</feature>
<organism evidence="2 3">
    <name type="scientific">Blastopirellula marina</name>
    <dbReference type="NCBI Taxonomy" id="124"/>
    <lineage>
        <taxon>Bacteria</taxon>
        <taxon>Pseudomonadati</taxon>
        <taxon>Planctomycetota</taxon>
        <taxon>Planctomycetia</taxon>
        <taxon>Pirellulales</taxon>
        <taxon>Pirellulaceae</taxon>
        <taxon>Blastopirellula</taxon>
    </lineage>
</organism>
<evidence type="ECO:0000313" key="2">
    <source>
        <dbReference type="EMBL" id="PQO32375.1"/>
    </source>
</evidence>
<name>A0A2S8FJM7_9BACT</name>
<keyword evidence="1" id="KW-1133">Transmembrane helix</keyword>
<dbReference type="Proteomes" id="UP000238322">
    <property type="component" value="Unassembled WGS sequence"/>
</dbReference>
<feature type="transmembrane region" description="Helical" evidence="1">
    <location>
        <begin position="82"/>
        <end position="101"/>
    </location>
</feature>
<proteinExistence type="predicted"/>
<keyword evidence="1" id="KW-0472">Membrane</keyword>
<feature type="transmembrane region" description="Helical" evidence="1">
    <location>
        <begin position="21"/>
        <end position="44"/>
    </location>
</feature>
<gene>
    <name evidence="2" type="ORF">C5Y83_19310</name>
</gene>